<sequence>MTDADILDSRYSWLRLAISLLIATVGNVGMWAIVIVMPAVQAEFGLDRAEASLPYTMLMVGYALGNLLIGRMVDRFGVTLALSGTAALIAVSMALAAATPSATVLSLLHVAIGLGTAANFGPLIADVSHWFLKRRGIAVAITASGNYLSGAIWPLILSNVLADDGWRAVYLLLAVAIPAAVIPLSLLLRRRVPEAATLRSDAISRERAGSAGMSPRTLQYLLALAGIGCCMAMAMPQVHIVALCVDLGFGAMVGGQMLSLMLLGGVVSRLTSGLLADWLGGVRTLLIGSALQCVALFFYLPFDGLVSLYVVSAIFGLAQGGIVPSYAVVVREYMPGREAGRQVGFVMMSTVLGMALGGWMSGWIYDITGSYQAAFLNGIAWNFLNIAIILTILLRTRHPRAPRPALA</sequence>
<dbReference type="InterPro" id="IPR036259">
    <property type="entry name" value="MFS_trans_sf"/>
</dbReference>
<keyword evidence="7" id="KW-1185">Reference proteome</keyword>
<evidence type="ECO:0000256" key="3">
    <source>
        <dbReference type="ARBA" id="ARBA00023136"/>
    </source>
</evidence>
<dbReference type="RefSeq" id="WP_121168215.1">
    <property type="nucleotide sequence ID" value="NZ_RAPE01000004.1"/>
</dbReference>
<keyword evidence="3 4" id="KW-0472">Membrane</keyword>
<accession>A0A3A8B876</accession>
<feature type="transmembrane region" description="Helical" evidence="4">
    <location>
        <begin position="371"/>
        <end position="394"/>
    </location>
</feature>
<dbReference type="CDD" id="cd17355">
    <property type="entry name" value="MFS_YcxA_like"/>
    <property type="match status" value="1"/>
</dbReference>
<dbReference type="Pfam" id="PF07690">
    <property type="entry name" value="MFS_1"/>
    <property type="match status" value="1"/>
</dbReference>
<name>A0A3A8B876_9RHOB</name>
<dbReference type="Proteomes" id="UP000281128">
    <property type="component" value="Unassembled WGS sequence"/>
</dbReference>
<dbReference type="InterPro" id="IPR050327">
    <property type="entry name" value="Proton-linked_MCT"/>
</dbReference>
<protein>
    <submittedName>
        <fullName evidence="6">MFS transporter</fullName>
    </submittedName>
</protein>
<dbReference type="SUPFAM" id="SSF103473">
    <property type="entry name" value="MFS general substrate transporter"/>
    <property type="match status" value="1"/>
</dbReference>
<organism evidence="6 7">
    <name type="scientific">Roseovarius spongiae</name>
    <dbReference type="NCBI Taxonomy" id="2320272"/>
    <lineage>
        <taxon>Bacteria</taxon>
        <taxon>Pseudomonadati</taxon>
        <taxon>Pseudomonadota</taxon>
        <taxon>Alphaproteobacteria</taxon>
        <taxon>Rhodobacterales</taxon>
        <taxon>Roseobacteraceae</taxon>
        <taxon>Roseovarius</taxon>
    </lineage>
</organism>
<evidence type="ECO:0000256" key="4">
    <source>
        <dbReference type="SAM" id="Phobius"/>
    </source>
</evidence>
<comment type="caution">
    <text evidence="6">The sequence shown here is derived from an EMBL/GenBank/DDBJ whole genome shotgun (WGS) entry which is preliminary data.</text>
</comment>
<feature type="transmembrane region" description="Helical" evidence="4">
    <location>
        <begin position="342"/>
        <end position="365"/>
    </location>
</feature>
<keyword evidence="2 4" id="KW-1133">Transmembrane helix</keyword>
<feature type="transmembrane region" description="Helical" evidence="4">
    <location>
        <begin position="104"/>
        <end position="125"/>
    </location>
</feature>
<dbReference type="GO" id="GO:0022857">
    <property type="term" value="F:transmembrane transporter activity"/>
    <property type="evidence" value="ECO:0007669"/>
    <property type="project" value="InterPro"/>
</dbReference>
<dbReference type="OrthoDB" id="9796632at2"/>
<dbReference type="Gene3D" id="1.20.1250.20">
    <property type="entry name" value="MFS general substrate transporter like domains"/>
    <property type="match status" value="2"/>
</dbReference>
<feature type="transmembrane region" description="Helical" evidence="4">
    <location>
        <begin position="76"/>
        <end position="98"/>
    </location>
</feature>
<feature type="transmembrane region" description="Helical" evidence="4">
    <location>
        <begin position="306"/>
        <end position="330"/>
    </location>
</feature>
<dbReference type="InterPro" id="IPR020846">
    <property type="entry name" value="MFS_dom"/>
</dbReference>
<dbReference type="InterPro" id="IPR011701">
    <property type="entry name" value="MFS"/>
</dbReference>
<feature type="transmembrane region" description="Helical" evidence="4">
    <location>
        <begin position="168"/>
        <end position="188"/>
    </location>
</feature>
<dbReference type="PROSITE" id="PS50850">
    <property type="entry name" value="MFS"/>
    <property type="match status" value="1"/>
</dbReference>
<feature type="domain" description="Major facilitator superfamily (MFS) profile" evidence="5">
    <location>
        <begin position="15"/>
        <end position="397"/>
    </location>
</feature>
<feature type="transmembrane region" description="Helical" evidence="4">
    <location>
        <begin position="217"/>
        <end position="234"/>
    </location>
</feature>
<evidence type="ECO:0000313" key="7">
    <source>
        <dbReference type="Proteomes" id="UP000281128"/>
    </source>
</evidence>
<dbReference type="AlphaFoldDB" id="A0A3A8B876"/>
<dbReference type="EMBL" id="RAPE01000004">
    <property type="protein sequence ID" value="RKF13494.1"/>
    <property type="molecule type" value="Genomic_DNA"/>
</dbReference>
<dbReference type="PANTHER" id="PTHR11360">
    <property type="entry name" value="MONOCARBOXYLATE TRANSPORTER"/>
    <property type="match status" value="1"/>
</dbReference>
<dbReference type="PANTHER" id="PTHR11360:SF290">
    <property type="entry name" value="MONOCARBOXYLATE MFS PERMEASE"/>
    <property type="match status" value="1"/>
</dbReference>
<evidence type="ECO:0000259" key="5">
    <source>
        <dbReference type="PROSITE" id="PS50850"/>
    </source>
</evidence>
<proteinExistence type="predicted"/>
<feature type="transmembrane region" description="Helical" evidence="4">
    <location>
        <begin position="240"/>
        <end position="263"/>
    </location>
</feature>
<feature type="transmembrane region" description="Helical" evidence="4">
    <location>
        <begin position="52"/>
        <end position="69"/>
    </location>
</feature>
<feature type="transmembrane region" description="Helical" evidence="4">
    <location>
        <begin position="275"/>
        <end position="300"/>
    </location>
</feature>
<gene>
    <name evidence="6" type="ORF">D6850_14435</name>
</gene>
<evidence type="ECO:0000256" key="2">
    <source>
        <dbReference type="ARBA" id="ARBA00022989"/>
    </source>
</evidence>
<keyword evidence="1 4" id="KW-0812">Transmembrane</keyword>
<evidence type="ECO:0000313" key="6">
    <source>
        <dbReference type="EMBL" id="RKF13494.1"/>
    </source>
</evidence>
<feature type="transmembrane region" description="Helical" evidence="4">
    <location>
        <begin position="12"/>
        <end position="40"/>
    </location>
</feature>
<evidence type="ECO:0000256" key="1">
    <source>
        <dbReference type="ARBA" id="ARBA00022692"/>
    </source>
</evidence>
<reference evidence="6 7" key="1">
    <citation type="submission" date="2018-09" db="EMBL/GenBank/DDBJ databases">
        <title>Roseovarius spongiae sp. nov., isolated from a marine sponge.</title>
        <authorList>
            <person name="Zhuang L."/>
            <person name="Luo L."/>
        </authorList>
    </citation>
    <scope>NUCLEOTIDE SEQUENCE [LARGE SCALE GENOMIC DNA]</scope>
    <source>
        <strain evidence="6 7">HN-E21</strain>
    </source>
</reference>
<feature type="transmembrane region" description="Helical" evidence="4">
    <location>
        <begin position="137"/>
        <end position="156"/>
    </location>
</feature>